<evidence type="ECO:0000259" key="2">
    <source>
        <dbReference type="Pfam" id="PF00582"/>
    </source>
</evidence>
<dbReference type="InterPro" id="IPR006015">
    <property type="entry name" value="Universal_stress_UspA"/>
</dbReference>
<dbReference type="CDD" id="cd00293">
    <property type="entry name" value="USP-like"/>
    <property type="match status" value="1"/>
</dbReference>
<dbReference type="EMBL" id="UOEO01000177">
    <property type="protein sequence ID" value="VAW21637.1"/>
    <property type="molecule type" value="Genomic_DNA"/>
</dbReference>
<dbReference type="AlphaFoldDB" id="A0A3B0U824"/>
<dbReference type="PRINTS" id="PR01438">
    <property type="entry name" value="UNVRSLSTRESS"/>
</dbReference>
<dbReference type="PANTHER" id="PTHR46268:SF6">
    <property type="entry name" value="UNIVERSAL STRESS PROTEIN UP12"/>
    <property type="match status" value="1"/>
</dbReference>
<feature type="domain" description="UspA" evidence="2">
    <location>
        <begin position="1"/>
        <end position="141"/>
    </location>
</feature>
<reference evidence="3" key="1">
    <citation type="submission" date="2018-06" db="EMBL/GenBank/DDBJ databases">
        <authorList>
            <person name="Zhirakovskaya E."/>
        </authorList>
    </citation>
    <scope>NUCLEOTIDE SEQUENCE</scope>
</reference>
<evidence type="ECO:0000313" key="3">
    <source>
        <dbReference type="EMBL" id="VAW21637.1"/>
    </source>
</evidence>
<accession>A0A3B0U824</accession>
<evidence type="ECO:0000256" key="1">
    <source>
        <dbReference type="ARBA" id="ARBA00008791"/>
    </source>
</evidence>
<comment type="similarity">
    <text evidence="1">Belongs to the universal stress protein A family.</text>
</comment>
<dbReference type="InterPro" id="IPR006016">
    <property type="entry name" value="UspA"/>
</dbReference>
<dbReference type="Pfam" id="PF00582">
    <property type="entry name" value="Usp"/>
    <property type="match status" value="1"/>
</dbReference>
<proteinExistence type="inferred from homology"/>
<dbReference type="SUPFAM" id="SSF52402">
    <property type="entry name" value="Adenine nucleotide alpha hydrolases-like"/>
    <property type="match status" value="1"/>
</dbReference>
<organism evidence="3">
    <name type="scientific">hydrothermal vent metagenome</name>
    <dbReference type="NCBI Taxonomy" id="652676"/>
    <lineage>
        <taxon>unclassified sequences</taxon>
        <taxon>metagenomes</taxon>
        <taxon>ecological metagenomes</taxon>
    </lineage>
</organism>
<dbReference type="Gene3D" id="3.40.50.620">
    <property type="entry name" value="HUPs"/>
    <property type="match status" value="1"/>
</dbReference>
<dbReference type="PANTHER" id="PTHR46268">
    <property type="entry name" value="STRESS RESPONSE PROTEIN NHAX"/>
    <property type="match status" value="1"/>
</dbReference>
<dbReference type="InterPro" id="IPR014729">
    <property type="entry name" value="Rossmann-like_a/b/a_fold"/>
</dbReference>
<name>A0A3B0U824_9ZZZZ</name>
<sequence length="145" mass="16065">MFKKILLALDLADPASYDRVLPVAQDLAERHDSELHVLSVVPSYTMPIVGSFFPEDFEIKAVKSAKQTLAKVLSKEARPSLSVKGHVVNGSIYDEILKGADTLGCDLIIMEAHRPEFKDFLLGPNAARVVRHAKQSVFVVRTQNH</sequence>
<gene>
    <name evidence="3" type="ORF">MNBD_ALPHA12-1264</name>
</gene>
<protein>
    <submittedName>
        <fullName evidence="3">Universal stress protein family 3</fullName>
    </submittedName>
</protein>